<dbReference type="SMART" id="SM00450">
    <property type="entry name" value="RHOD"/>
    <property type="match status" value="1"/>
</dbReference>
<evidence type="ECO:0000256" key="1">
    <source>
        <dbReference type="SAM" id="MobiDB-lite"/>
    </source>
</evidence>
<dbReference type="Pfam" id="PF00581">
    <property type="entry name" value="Rhodanese"/>
    <property type="match status" value="1"/>
</dbReference>
<dbReference type="PROSITE" id="PS50206">
    <property type="entry name" value="RHODANESE_3"/>
    <property type="match status" value="1"/>
</dbReference>
<dbReference type="PANTHER" id="PTHR44086">
    <property type="entry name" value="THIOSULFATE SULFURTRANSFERASE RDL2, MITOCHONDRIAL-RELATED"/>
    <property type="match status" value="1"/>
</dbReference>
<comment type="caution">
    <text evidence="3">The sequence shown here is derived from an EMBL/GenBank/DDBJ whole genome shotgun (WGS) entry which is preliminary data.</text>
</comment>
<keyword evidence="4" id="KW-1185">Reference proteome</keyword>
<feature type="region of interest" description="Disordered" evidence="1">
    <location>
        <begin position="114"/>
        <end position="138"/>
    </location>
</feature>
<feature type="domain" description="Rhodanese" evidence="2">
    <location>
        <begin position="132"/>
        <end position="247"/>
    </location>
</feature>
<evidence type="ECO:0000313" key="4">
    <source>
        <dbReference type="Proteomes" id="UP000226031"/>
    </source>
</evidence>
<protein>
    <recommendedName>
        <fullName evidence="2">Rhodanese domain-containing protein</fullName>
    </recommendedName>
</protein>
<dbReference type="GO" id="GO:0005739">
    <property type="term" value="C:mitochondrion"/>
    <property type="evidence" value="ECO:0007669"/>
    <property type="project" value="TreeGrafter"/>
</dbReference>
<gene>
    <name evidence="3" type="ORF">GX50_07752</name>
</gene>
<feature type="compositionally biased region" description="Low complexity" evidence="1">
    <location>
        <begin position="114"/>
        <end position="132"/>
    </location>
</feature>
<accession>A0A2B7Z8M0</accession>
<sequence length="256" mass="27161">MSAARSLSTLTSSSSTPRLTCQLLRTGTGARASSRLLVAGVGRRQAQLQSQSQLQRGLAAGVRSCDNSHPYTSARWFSTGGIWRQNAAADAGQTKAKGGDEFKKYGFEEITASLPTTSSSSSSSSSTSSTSPHPSPILIDVREPSELLSTGIIPTAQNIPMRTHPDALFLAPDEFLTRFGFAKPDADTPPSSSSSEAKPDIVFYCKAGVRARAMALLAVQAGYDKGRLGVYDGSWLDWEKRGGPVERWEGAGAGEE</sequence>
<dbReference type="GO" id="GO:0004792">
    <property type="term" value="F:thiosulfate-cyanide sulfurtransferase activity"/>
    <property type="evidence" value="ECO:0007669"/>
    <property type="project" value="TreeGrafter"/>
</dbReference>
<dbReference type="EMBL" id="PDND01000237">
    <property type="protein sequence ID" value="PGH29488.1"/>
    <property type="molecule type" value="Genomic_DNA"/>
</dbReference>
<dbReference type="PANTHER" id="PTHR44086:SF10">
    <property type="entry name" value="THIOSULFATE SULFURTRANSFERASE_RHODANESE-LIKE DOMAIN-CONTAINING PROTEIN 3"/>
    <property type="match status" value="1"/>
</dbReference>
<proteinExistence type="predicted"/>
<name>A0A2B7Z8M0_9EURO</name>
<dbReference type="SUPFAM" id="SSF52821">
    <property type="entry name" value="Rhodanese/Cell cycle control phosphatase"/>
    <property type="match status" value="1"/>
</dbReference>
<dbReference type="STRING" id="73230.A0A2B7Z8M0"/>
<dbReference type="AlphaFoldDB" id="A0A2B7Z8M0"/>
<evidence type="ECO:0000259" key="2">
    <source>
        <dbReference type="PROSITE" id="PS50206"/>
    </source>
</evidence>
<dbReference type="Gene3D" id="3.40.250.10">
    <property type="entry name" value="Rhodanese-like domain"/>
    <property type="match status" value="1"/>
</dbReference>
<dbReference type="InterPro" id="IPR001763">
    <property type="entry name" value="Rhodanese-like_dom"/>
</dbReference>
<reference evidence="3 4" key="1">
    <citation type="submission" date="2017-10" db="EMBL/GenBank/DDBJ databases">
        <title>Comparative genomics in systemic dimorphic fungi from Ajellomycetaceae.</title>
        <authorList>
            <person name="Munoz J.F."/>
            <person name="Mcewen J.G."/>
            <person name="Clay O.K."/>
            <person name="Cuomo C.A."/>
        </authorList>
    </citation>
    <scope>NUCLEOTIDE SEQUENCE [LARGE SCALE GENOMIC DNA]</scope>
    <source>
        <strain evidence="3 4">UAMH4076</strain>
    </source>
</reference>
<dbReference type="InterPro" id="IPR036873">
    <property type="entry name" value="Rhodanese-like_dom_sf"/>
</dbReference>
<dbReference type="Proteomes" id="UP000226031">
    <property type="component" value="Unassembled WGS sequence"/>
</dbReference>
<organism evidence="3 4">
    <name type="scientific">[Emmonsia] crescens</name>
    <dbReference type="NCBI Taxonomy" id="73230"/>
    <lineage>
        <taxon>Eukaryota</taxon>
        <taxon>Fungi</taxon>
        <taxon>Dikarya</taxon>
        <taxon>Ascomycota</taxon>
        <taxon>Pezizomycotina</taxon>
        <taxon>Eurotiomycetes</taxon>
        <taxon>Eurotiomycetidae</taxon>
        <taxon>Onygenales</taxon>
        <taxon>Ajellomycetaceae</taxon>
        <taxon>Emergomyces</taxon>
    </lineage>
</organism>
<dbReference type="VEuPathDB" id="FungiDB:EMCG_06816"/>
<evidence type="ECO:0000313" key="3">
    <source>
        <dbReference type="EMBL" id="PGH29488.1"/>
    </source>
</evidence>